<dbReference type="EMBL" id="JAAGMN010008971">
    <property type="protein sequence ID" value="NEE21263.1"/>
    <property type="molecule type" value="Genomic_DNA"/>
</dbReference>
<evidence type="ECO:0000256" key="1">
    <source>
        <dbReference type="SAM" id="MobiDB-lite"/>
    </source>
</evidence>
<feature type="compositionally biased region" description="Low complexity" evidence="1">
    <location>
        <begin position="19"/>
        <end position="36"/>
    </location>
</feature>
<organism evidence="2">
    <name type="scientific">Streptomyces sp. SID7499</name>
    <dbReference type="NCBI Taxonomy" id="2706086"/>
    <lineage>
        <taxon>Bacteria</taxon>
        <taxon>Bacillati</taxon>
        <taxon>Actinomycetota</taxon>
        <taxon>Actinomycetes</taxon>
        <taxon>Kitasatosporales</taxon>
        <taxon>Streptomycetaceae</taxon>
        <taxon>Streptomyces</taxon>
    </lineage>
</organism>
<feature type="compositionally biased region" description="Basic residues" evidence="1">
    <location>
        <begin position="1"/>
        <end position="18"/>
    </location>
</feature>
<feature type="region of interest" description="Disordered" evidence="1">
    <location>
        <begin position="1"/>
        <end position="71"/>
    </location>
</feature>
<evidence type="ECO:0000313" key="2">
    <source>
        <dbReference type="EMBL" id="NEE21263.1"/>
    </source>
</evidence>
<sequence length="108" mass="11360">MPPHHVRRGAHHTGHISHPRPSSHPWPSTHPGSSTHVEPTPDDHPPGGRPDGALGNRSLADSGSSRYGDLHAVTPGLRAPLTLVPGLVARIDVADARGSRQDVPLFPG</sequence>
<name>A0A6G3XU88_9ACTN</name>
<protein>
    <submittedName>
        <fullName evidence="2">Uncharacterized protein</fullName>
    </submittedName>
</protein>
<comment type="caution">
    <text evidence="2">The sequence shown here is derived from an EMBL/GenBank/DDBJ whole genome shotgun (WGS) entry which is preliminary data.</text>
</comment>
<gene>
    <name evidence="2" type="ORF">G3M58_84240</name>
</gene>
<accession>A0A6G3XU88</accession>
<dbReference type="AlphaFoldDB" id="A0A6G3XU88"/>
<reference evidence="2" key="1">
    <citation type="submission" date="2020-01" db="EMBL/GenBank/DDBJ databases">
        <title>Insect and environment-associated Actinomycetes.</title>
        <authorList>
            <person name="Currrie C."/>
            <person name="Chevrette M."/>
            <person name="Carlson C."/>
            <person name="Stubbendieck R."/>
            <person name="Wendt-Pienkowski E."/>
        </authorList>
    </citation>
    <scope>NUCLEOTIDE SEQUENCE</scope>
    <source>
        <strain evidence="2">SID7499</strain>
    </source>
</reference>
<proteinExistence type="predicted"/>